<name>A0A495PZV6_9FLAO</name>
<keyword evidence="3" id="KW-1185">Reference proteome</keyword>
<dbReference type="OrthoDB" id="5290748at2"/>
<organism evidence="2 3">
    <name type="scientific">Gillisia mitskevichiae</name>
    <dbReference type="NCBI Taxonomy" id="270921"/>
    <lineage>
        <taxon>Bacteria</taxon>
        <taxon>Pseudomonadati</taxon>
        <taxon>Bacteroidota</taxon>
        <taxon>Flavobacteriia</taxon>
        <taxon>Flavobacteriales</taxon>
        <taxon>Flavobacteriaceae</taxon>
        <taxon>Gillisia</taxon>
    </lineage>
</organism>
<protein>
    <submittedName>
        <fullName evidence="2">Putative DNA metabolism protein</fullName>
    </submittedName>
</protein>
<dbReference type="InterPro" id="IPR025404">
    <property type="entry name" value="DUF4130"/>
</dbReference>
<sequence>MKTGTQLFYDGSYEGFLTCVFSAFEEKLNVNGIFTEATSQGNMFAKSMNITTDLEKAQRVISGLKRKIPSESYRHIYFAFLSELEGIELLLFQYIKLAFKEEKFSSKDFGNPIILKINQISKKVSREKHRMEAFVRFQLTKDDIFYATIEPDFNVLPVILKHFETRYADQKWIIYDLKRNFGLFYNLQECSYININFKSTEHLNSSNTSIYSTSEIEFQKLWQEYFESTNIKSRKNMKLHLQHVPKRYWKYLTEKSTWQN</sequence>
<dbReference type="Pfam" id="PF13566">
    <property type="entry name" value="DUF4130"/>
    <property type="match status" value="1"/>
</dbReference>
<evidence type="ECO:0000313" key="2">
    <source>
        <dbReference type="EMBL" id="RKS56068.1"/>
    </source>
</evidence>
<dbReference type="EMBL" id="RBLG01000001">
    <property type="protein sequence ID" value="RKS56068.1"/>
    <property type="molecule type" value="Genomic_DNA"/>
</dbReference>
<dbReference type="RefSeq" id="WP_121344798.1">
    <property type="nucleotide sequence ID" value="NZ_RBLG01000001.1"/>
</dbReference>
<gene>
    <name evidence="2" type="ORF">BC962_1047</name>
</gene>
<dbReference type="AlphaFoldDB" id="A0A495PZV6"/>
<comment type="caution">
    <text evidence="2">The sequence shown here is derived from an EMBL/GenBank/DDBJ whole genome shotgun (WGS) entry which is preliminary data.</text>
</comment>
<dbReference type="InterPro" id="IPR023875">
    <property type="entry name" value="DNA_repair_put"/>
</dbReference>
<reference evidence="2 3" key="1">
    <citation type="submission" date="2018-10" db="EMBL/GenBank/DDBJ databases">
        <title>Genomic Encyclopedia of Archaeal and Bacterial Type Strains, Phase II (KMG-II): from individual species to whole genera.</title>
        <authorList>
            <person name="Goeker M."/>
        </authorList>
    </citation>
    <scope>NUCLEOTIDE SEQUENCE [LARGE SCALE GENOMIC DNA]</scope>
    <source>
        <strain evidence="2 3">DSM 19839</strain>
    </source>
</reference>
<proteinExistence type="predicted"/>
<accession>A0A495PZV6</accession>
<dbReference type="Proteomes" id="UP000276282">
    <property type="component" value="Unassembled WGS sequence"/>
</dbReference>
<evidence type="ECO:0000259" key="1">
    <source>
        <dbReference type="Pfam" id="PF13566"/>
    </source>
</evidence>
<dbReference type="NCBIfam" id="TIGR03915">
    <property type="entry name" value="SAM_7_link_chp"/>
    <property type="match status" value="1"/>
</dbReference>
<feature type="domain" description="DUF4130" evidence="1">
    <location>
        <begin position="87"/>
        <end position="254"/>
    </location>
</feature>
<evidence type="ECO:0000313" key="3">
    <source>
        <dbReference type="Proteomes" id="UP000276282"/>
    </source>
</evidence>